<feature type="transmembrane region" description="Helical" evidence="7">
    <location>
        <begin position="238"/>
        <end position="258"/>
    </location>
</feature>
<dbReference type="Gene3D" id="1.10.3720.10">
    <property type="entry name" value="MetI-like"/>
    <property type="match status" value="1"/>
</dbReference>
<feature type="domain" description="ABC transmembrane type-1" evidence="9">
    <location>
        <begin position="67"/>
        <end position="258"/>
    </location>
</feature>
<dbReference type="PANTHER" id="PTHR43386">
    <property type="entry name" value="OLIGOPEPTIDE TRANSPORT SYSTEM PERMEASE PROTEIN APPC"/>
    <property type="match status" value="1"/>
</dbReference>
<keyword evidence="4 7" id="KW-0812">Transmembrane</keyword>
<dbReference type="RefSeq" id="WP_132117805.1">
    <property type="nucleotide sequence ID" value="NZ_SLWS01000004.1"/>
</dbReference>
<comment type="similarity">
    <text evidence="7">Belongs to the binding-protein-dependent transport system permease family.</text>
</comment>
<feature type="transmembrane region" description="Helical" evidence="7">
    <location>
        <begin position="106"/>
        <end position="125"/>
    </location>
</feature>
<evidence type="ECO:0000256" key="3">
    <source>
        <dbReference type="ARBA" id="ARBA00022475"/>
    </source>
</evidence>
<dbReference type="GO" id="GO:0005886">
    <property type="term" value="C:plasma membrane"/>
    <property type="evidence" value="ECO:0007669"/>
    <property type="project" value="UniProtKB-SubCell"/>
</dbReference>
<reference evidence="10 11" key="1">
    <citation type="submission" date="2019-03" db="EMBL/GenBank/DDBJ databases">
        <title>Genomic Encyclopedia of Type Strains, Phase IV (KMG-IV): sequencing the most valuable type-strain genomes for metagenomic binning, comparative biology and taxonomic classification.</title>
        <authorList>
            <person name="Goeker M."/>
        </authorList>
    </citation>
    <scope>NUCLEOTIDE SEQUENCE [LARGE SCALE GENOMIC DNA]</scope>
    <source>
        <strain evidence="10 11">DSM 45934</strain>
    </source>
</reference>
<dbReference type="EMBL" id="SLWS01000004">
    <property type="protein sequence ID" value="TCO59705.1"/>
    <property type="molecule type" value="Genomic_DNA"/>
</dbReference>
<keyword evidence="3" id="KW-1003">Cell membrane</keyword>
<keyword evidence="11" id="KW-1185">Reference proteome</keyword>
<evidence type="ECO:0000313" key="10">
    <source>
        <dbReference type="EMBL" id="TCO59705.1"/>
    </source>
</evidence>
<comment type="subcellular location">
    <subcellularLocation>
        <location evidence="1 7">Cell membrane</location>
        <topology evidence="1 7">Multi-pass membrane protein</topology>
    </subcellularLocation>
</comment>
<dbReference type="InterPro" id="IPR050366">
    <property type="entry name" value="BP-dependent_transpt_permease"/>
</dbReference>
<protein>
    <submittedName>
        <fullName evidence="10">Peptide/nickel transport system permease protein/oligopeptide transport system permease protein</fullName>
    </submittedName>
</protein>
<comment type="caution">
    <text evidence="10">The sequence shown here is derived from an EMBL/GenBank/DDBJ whole genome shotgun (WGS) entry which is preliminary data.</text>
</comment>
<dbReference type="PANTHER" id="PTHR43386:SF6">
    <property type="entry name" value="ABC TRANSPORTER PERMEASE PROTEIN"/>
    <property type="match status" value="1"/>
</dbReference>
<evidence type="ECO:0000256" key="8">
    <source>
        <dbReference type="SAM" id="MobiDB-lite"/>
    </source>
</evidence>
<keyword evidence="6 7" id="KW-0472">Membrane</keyword>
<feature type="region of interest" description="Disordered" evidence="8">
    <location>
        <begin position="266"/>
        <end position="288"/>
    </location>
</feature>
<evidence type="ECO:0000313" key="11">
    <source>
        <dbReference type="Proteomes" id="UP000295680"/>
    </source>
</evidence>
<dbReference type="GO" id="GO:0055085">
    <property type="term" value="P:transmembrane transport"/>
    <property type="evidence" value="ECO:0007669"/>
    <property type="project" value="InterPro"/>
</dbReference>
<gene>
    <name evidence="10" type="ORF">EV192_104548</name>
</gene>
<dbReference type="Proteomes" id="UP000295680">
    <property type="component" value="Unassembled WGS sequence"/>
</dbReference>
<name>A0A4R2K053_9PSEU</name>
<evidence type="ECO:0000259" key="9">
    <source>
        <dbReference type="PROSITE" id="PS50928"/>
    </source>
</evidence>
<dbReference type="CDD" id="cd06261">
    <property type="entry name" value="TM_PBP2"/>
    <property type="match status" value="1"/>
</dbReference>
<dbReference type="Pfam" id="PF00528">
    <property type="entry name" value="BPD_transp_1"/>
    <property type="match status" value="1"/>
</dbReference>
<keyword evidence="2 7" id="KW-0813">Transport</keyword>
<keyword evidence="5 7" id="KW-1133">Transmembrane helix</keyword>
<dbReference type="OrthoDB" id="9812701at2"/>
<evidence type="ECO:0000256" key="6">
    <source>
        <dbReference type="ARBA" id="ARBA00023136"/>
    </source>
</evidence>
<dbReference type="InterPro" id="IPR035906">
    <property type="entry name" value="MetI-like_sf"/>
</dbReference>
<feature type="transmembrane region" description="Helical" evidence="7">
    <location>
        <begin position="7"/>
        <end position="27"/>
    </location>
</feature>
<evidence type="ECO:0000256" key="1">
    <source>
        <dbReference type="ARBA" id="ARBA00004651"/>
    </source>
</evidence>
<evidence type="ECO:0000256" key="2">
    <source>
        <dbReference type="ARBA" id="ARBA00022448"/>
    </source>
</evidence>
<organism evidence="10 11">
    <name type="scientific">Actinocrispum wychmicini</name>
    <dbReference type="NCBI Taxonomy" id="1213861"/>
    <lineage>
        <taxon>Bacteria</taxon>
        <taxon>Bacillati</taxon>
        <taxon>Actinomycetota</taxon>
        <taxon>Actinomycetes</taxon>
        <taxon>Pseudonocardiales</taxon>
        <taxon>Pseudonocardiaceae</taxon>
        <taxon>Actinocrispum</taxon>
    </lineage>
</organism>
<dbReference type="AlphaFoldDB" id="A0A4R2K053"/>
<evidence type="ECO:0000256" key="7">
    <source>
        <dbReference type="RuleBase" id="RU363032"/>
    </source>
</evidence>
<sequence>MRERPAVLILLVPLVAVFSMAAFPFLWTRADPRDCDIALGTRAPDAAHIFGTNPLGCDYYAMTVYGARPAILVGVCTTAVVVAIGGLAGLVAGYRGGWVDAVISRVTEIFATLPALLGVLVFLSLLRAHSITAVVTALALLGWPPIARITRSAAITVRNAGYVRAARGLGASPTRILLRHVLPDTLGPVIAVGSTGLGAYIAAEGTLSYLGVGLRPPAVSWGVMINQARELTLTGHPYLLLFPGGFLVVTVVCLVLVGDAAGASLDPRSPSHKPTRSRYRADASSSDA</sequence>
<feature type="transmembrane region" description="Helical" evidence="7">
    <location>
        <begin position="70"/>
        <end position="94"/>
    </location>
</feature>
<dbReference type="PROSITE" id="PS50928">
    <property type="entry name" value="ABC_TM1"/>
    <property type="match status" value="1"/>
</dbReference>
<evidence type="ECO:0000256" key="5">
    <source>
        <dbReference type="ARBA" id="ARBA00022989"/>
    </source>
</evidence>
<proteinExistence type="inferred from homology"/>
<dbReference type="SUPFAM" id="SSF161098">
    <property type="entry name" value="MetI-like"/>
    <property type="match status" value="1"/>
</dbReference>
<dbReference type="InterPro" id="IPR000515">
    <property type="entry name" value="MetI-like"/>
</dbReference>
<evidence type="ECO:0000256" key="4">
    <source>
        <dbReference type="ARBA" id="ARBA00022692"/>
    </source>
</evidence>
<accession>A0A4R2K053</accession>